<protein>
    <submittedName>
        <fullName evidence="1">Uncharacterized protein</fullName>
    </submittedName>
</protein>
<dbReference type="AlphaFoldDB" id="A0A0A9FAR1"/>
<reference evidence="1" key="2">
    <citation type="journal article" date="2015" name="Data Brief">
        <title>Shoot transcriptome of the giant reed, Arundo donax.</title>
        <authorList>
            <person name="Barrero R.A."/>
            <person name="Guerrero F.D."/>
            <person name="Moolhuijzen P."/>
            <person name="Goolsby J.A."/>
            <person name="Tidwell J."/>
            <person name="Bellgard S.E."/>
            <person name="Bellgard M.I."/>
        </authorList>
    </citation>
    <scope>NUCLEOTIDE SEQUENCE</scope>
    <source>
        <tissue evidence="1">Shoot tissue taken approximately 20 cm above the soil surface</tissue>
    </source>
</reference>
<accession>A0A0A9FAR1</accession>
<organism evidence="1">
    <name type="scientific">Arundo donax</name>
    <name type="common">Giant reed</name>
    <name type="synonym">Donax arundinaceus</name>
    <dbReference type="NCBI Taxonomy" id="35708"/>
    <lineage>
        <taxon>Eukaryota</taxon>
        <taxon>Viridiplantae</taxon>
        <taxon>Streptophyta</taxon>
        <taxon>Embryophyta</taxon>
        <taxon>Tracheophyta</taxon>
        <taxon>Spermatophyta</taxon>
        <taxon>Magnoliopsida</taxon>
        <taxon>Liliopsida</taxon>
        <taxon>Poales</taxon>
        <taxon>Poaceae</taxon>
        <taxon>PACMAD clade</taxon>
        <taxon>Arundinoideae</taxon>
        <taxon>Arundineae</taxon>
        <taxon>Arundo</taxon>
    </lineage>
</organism>
<reference evidence="1" key="1">
    <citation type="submission" date="2014-09" db="EMBL/GenBank/DDBJ databases">
        <authorList>
            <person name="Magalhaes I.L.F."/>
            <person name="Oliveira U."/>
            <person name="Santos F.R."/>
            <person name="Vidigal T.H.D.A."/>
            <person name="Brescovit A.D."/>
            <person name="Santos A.J."/>
        </authorList>
    </citation>
    <scope>NUCLEOTIDE SEQUENCE</scope>
    <source>
        <tissue evidence="1">Shoot tissue taken approximately 20 cm above the soil surface</tissue>
    </source>
</reference>
<proteinExistence type="predicted"/>
<sequence length="28" mass="3246">MEYKTLSILSQIDKTTCFTSAWMWNCGS</sequence>
<dbReference type="EMBL" id="GBRH01190670">
    <property type="protein sequence ID" value="JAE07226.1"/>
    <property type="molecule type" value="Transcribed_RNA"/>
</dbReference>
<name>A0A0A9FAR1_ARUDO</name>
<evidence type="ECO:0000313" key="1">
    <source>
        <dbReference type="EMBL" id="JAE07226.1"/>
    </source>
</evidence>